<dbReference type="AlphaFoldDB" id="A0A7S0NW19"/>
<organism evidence="3">
    <name type="scientific">Calcidiscus leptoporus</name>
    <dbReference type="NCBI Taxonomy" id="127549"/>
    <lineage>
        <taxon>Eukaryota</taxon>
        <taxon>Haptista</taxon>
        <taxon>Haptophyta</taxon>
        <taxon>Prymnesiophyceae</taxon>
        <taxon>Coccolithales</taxon>
        <taxon>Calcidiscaceae</taxon>
        <taxon>Calcidiscus</taxon>
    </lineage>
</organism>
<proteinExistence type="predicted"/>
<dbReference type="SUPFAM" id="SSF55724">
    <property type="entry name" value="Mog1p/PsbP-like"/>
    <property type="match status" value="1"/>
</dbReference>
<evidence type="ECO:0000313" key="3">
    <source>
        <dbReference type="EMBL" id="CAD8535072.1"/>
    </source>
</evidence>
<reference evidence="3" key="1">
    <citation type="submission" date="2021-01" db="EMBL/GenBank/DDBJ databases">
        <authorList>
            <person name="Corre E."/>
            <person name="Pelletier E."/>
            <person name="Niang G."/>
            <person name="Scheremetjew M."/>
            <person name="Finn R."/>
            <person name="Kale V."/>
            <person name="Holt S."/>
            <person name="Cochrane G."/>
            <person name="Meng A."/>
            <person name="Brown T."/>
            <person name="Cohen L."/>
        </authorList>
    </citation>
    <scope>NUCLEOTIDE SEQUENCE</scope>
    <source>
        <strain evidence="3">RCC1130</strain>
    </source>
</reference>
<name>A0A7S0NW19_9EUKA</name>
<sequence length="221" mass="23819">MAVLCATAVLIAALPSKYSMPAVQASRTCRASSPVSMCAGGISRRQQLAAAAATGVLSVFGTHAASADETFNKMGGALEPYIDVQKGYKLYRPTAWNQFDTDPGVYDVKFQDVINSFETVQVSSSPVSSATSISALGDIASVAAKFAKSRNAELVSSSERDADGSLLYSMELQGDMYHEYLALTINRGKLFRLSTVTSNKRWSKRQELYKNVVLSFVPKGF</sequence>
<evidence type="ECO:0000256" key="1">
    <source>
        <dbReference type="SAM" id="SignalP"/>
    </source>
</evidence>
<dbReference type="Pfam" id="PF01789">
    <property type="entry name" value="PsbP"/>
    <property type="match status" value="1"/>
</dbReference>
<dbReference type="GO" id="GO:0015979">
    <property type="term" value="P:photosynthesis"/>
    <property type="evidence" value="ECO:0007669"/>
    <property type="project" value="InterPro"/>
</dbReference>
<dbReference type="EMBL" id="HBER01020495">
    <property type="protein sequence ID" value="CAD8535072.1"/>
    <property type="molecule type" value="Transcribed_RNA"/>
</dbReference>
<evidence type="ECO:0000259" key="2">
    <source>
        <dbReference type="Pfam" id="PF01789"/>
    </source>
</evidence>
<dbReference type="PANTHER" id="PTHR31407:SF16">
    <property type="entry name" value="PSBP DOMAIN-CONTAINING PROTEIN 7, CHLOROPLASTIC"/>
    <property type="match status" value="1"/>
</dbReference>
<feature type="signal peptide" evidence="1">
    <location>
        <begin position="1"/>
        <end position="25"/>
    </location>
</feature>
<feature type="chain" id="PRO_5031495104" description="PsbP C-terminal domain-containing protein" evidence="1">
    <location>
        <begin position="26"/>
        <end position="221"/>
    </location>
</feature>
<dbReference type="GO" id="GO:0009523">
    <property type="term" value="C:photosystem II"/>
    <property type="evidence" value="ECO:0007669"/>
    <property type="project" value="InterPro"/>
</dbReference>
<gene>
    <name evidence="3" type="ORF">CLEP1334_LOCUS10352</name>
</gene>
<feature type="domain" description="PsbP C-terminal" evidence="2">
    <location>
        <begin position="78"/>
        <end position="216"/>
    </location>
</feature>
<protein>
    <recommendedName>
        <fullName evidence="2">PsbP C-terminal domain-containing protein</fullName>
    </recommendedName>
</protein>
<dbReference type="GO" id="GO:0005509">
    <property type="term" value="F:calcium ion binding"/>
    <property type="evidence" value="ECO:0007669"/>
    <property type="project" value="InterPro"/>
</dbReference>
<dbReference type="InterPro" id="IPR016123">
    <property type="entry name" value="Mog1/PsbP_a/b/a-sand"/>
</dbReference>
<keyword evidence="1" id="KW-0732">Signal</keyword>
<accession>A0A7S0NW19</accession>
<dbReference type="GO" id="GO:0019898">
    <property type="term" value="C:extrinsic component of membrane"/>
    <property type="evidence" value="ECO:0007669"/>
    <property type="project" value="InterPro"/>
</dbReference>
<dbReference type="InterPro" id="IPR002683">
    <property type="entry name" value="PsbP_C"/>
</dbReference>
<dbReference type="Gene3D" id="3.40.1000.10">
    <property type="entry name" value="Mog1/PsbP, alpha/beta/alpha sandwich"/>
    <property type="match status" value="1"/>
</dbReference>
<dbReference type="PANTHER" id="PTHR31407">
    <property type="match status" value="1"/>
</dbReference>
<dbReference type="NCBIfam" id="NF040946">
    <property type="entry name" value="PSII_PsbP"/>
    <property type="match status" value="1"/>
</dbReference>